<dbReference type="InterPro" id="IPR032711">
    <property type="entry name" value="SoxY"/>
</dbReference>
<dbReference type="STRING" id="290317.Cpha266_0029"/>
<feature type="domain" description="Ig-like SoxY" evidence="1">
    <location>
        <begin position="33"/>
        <end position="133"/>
    </location>
</feature>
<dbReference type="AlphaFoldDB" id="A1BCG2"/>
<evidence type="ECO:0000259" key="1">
    <source>
        <dbReference type="Pfam" id="PF13501"/>
    </source>
</evidence>
<dbReference type="KEGG" id="cph:Cpha266_0029"/>
<name>A1BCG2_CHLPD</name>
<dbReference type="Proteomes" id="UP000008701">
    <property type="component" value="Chromosome"/>
</dbReference>
<dbReference type="Pfam" id="PF13501">
    <property type="entry name" value="SoxY"/>
    <property type="match status" value="1"/>
</dbReference>
<organism evidence="2 3">
    <name type="scientific">Chlorobium phaeobacteroides (strain DSM 266 / SMG 266 / 2430)</name>
    <dbReference type="NCBI Taxonomy" id="290317"/>
    <lineage>
        <taxon>Bacteria</taxon>
        <taxon>Pseudomonadati</taxon>
        <taxon>Chlorobiota</taxon>
        <taxon>Chlorobiia</taxon>
        <taxon>Chlorobiales</taxon>
        <taxon>Chlorobiaceae</taxon>
        <taxon>Chlorobium/Pelodictyon group</taxon>
        <taxon>Chlorobium</taxon>
    </lineage>
</organism>
<dbReference type="HOGENOM" id="CLU_118521_0_0_10"/>
<gene>
    <name evidence="2" type="ordered locus">Cpha266_0029</name>
</gene>
<evidence type="ECO:0000313" key="2">
    <source>
        <dbReference type="EMBL" id="ABL64099.1"/>
    </source>
</evidence>
<evidence type="ECO:0000313" key="3">
    <source>
        <dbReference type="Proteomes" id="UP000008701"/>
    </source>
</evidence>
<accession>A1BCG2</accession>
<keyword evidence="3" id="KW-1185">Reference proteome</keyword>
<dbReference type="EMBL" id="CP000492">
    <property type="protein sequence ID" value="ABL64099.1"/>
    <property type="molecule type" value="Genomic_DNA"/>
</dbReference>
<dbReference type="Gene3D" id="2.60.40.2470">
    <property type="entry name" value="SoxY domain"/>
    <property type="match status" value="1"/>
</dbReference>
<dbReference type="InterPro" id="IPR038162">
    <property type="entry name" value="SoxY_sf"/>
</dbReference>
<dbReference type="eggNOG" id="COG5501">
    <property type="taxonomic scope" value="Bacteria"/>
</dbReference>
<reference evidence="2 3" key="1">
    <citation type="submission" date="2006-12" db="EMBL/GenBank/DDBJ databases">
        <title>Complete sequence of Chlorobium phaeobacteroides DSM 266.</title>
        <authorList>
            <consortium name="US DOE Joint Genome Institute"/>
            <person name="Copeland A."/>
            <person name="Lucas S."/>
            <person name="Lapidus A."/>
            <person name="Barry K."/>
            <person name="Detter J.C."/>
            <person name="Glavina del Rio T."/>
            <person name="Hammon N."/>
            <person name="Israni S."/>
            <person name="Pitluck S."/>
            <person name="Goltsman E."/>
            <person name="Schmutz J."/>
            <person name="Larimer F."/>
            <person name="Land M."/>
            <person name="Hauser L."/>
            <person name="Mikhailova N."/>
            <person name="Li T."/>
            <person name="Overmann J."/>
            <person name="Bryant D.A."/>
            <person name="Richardson P."/>
        </authorList>
    </citation>
    <scope>NUCLEOTIDE SEQUENCE [LARGE SCALE GENOMIC DNA]</scope>
    <source>
        <strain evidence="2 3">DSM 266</strain>
    </source>
</reference>
<proteinExistence type="predicted"/>
<sequence length="133" mass="14690">MAASISMMPSRLFAAWCEKCFSPCPIDNAFINTLGTRDFVQTDKITIVAPQVASDSSLVPVEIISSIKAERLYLFVEKNISPLVFQCTLYGSAEPYVSLNVKLKESSLVYAVLKEGSRYYRASVHINVLAQAC</sequence>
<protein>
    <submittedName>
        <fullName evidence="2">Thiosulfate-binding protein SoxY</fullName>
    </submittedName>
</protein>